<dbReference type="GO" id="GO:0007283">
    <property type="term" value="P:spermatogenesis"/>
    <property type="evidence" value="ECO:0007669"/>
    <property type="project" value="UniProtKB-KW"/>
</dbReference>
<comment type="cofactor">
    <cofactor evidence="1">
        <name>Mg(2+)</name>
        <dbReference type="ChEBI" id="CHEBI:18420"/>
    </cofactor>
</comment>
<comment type="catalytic activity">
    <reaction evidence="17">
        <text>L-seryl-[protein] + ATP = O-phospho-L-seryl-[protein] + ADP + H(+)</text>
        <dbReference type="Rhea" id="RHEA:17989"/>
        <dbReference type="Rhea" id="RHEA-COMP:9863"/>
        <dbReference type="Rhea" id="RHEA-COMP:11604"/>
        <dbReference type="ChEBI" id="CHEBI:15378"/>
        <dbReference type="ChEBI" id="CHEBI:29999"/>
        <dbReference type="ChEBI" id="CHEBI:30616"/>
        <dbReference type="ChEBI" id="CHEBI:83421"/>
        <dbReference type="ChEBI" id="CHEBI:456216"/>
        <dbReference type="EC" id="2.7.11.1"/>
    </reaction>
</comment>
<evidence type="ECO:0000256" key="3">
    <source>
        <dbReference type="ARBA" id="ARBA00012513"/>
    </source>
</evidence>
<dbReference type="AlphaFoldDB" id="A0A852L6B8"/>
<evidence type="ECO:0000256" key="14">
    <source>
        <dbReference type="ARBA" id="ARBA00022843"/>
    </source>
</evidence>
<dbReference type="InterPro" id="IPR011009">
    <property type="entry name" value="Kinase-like_dom_sf"/>
</dbReference>
<evidence type="ECO:0000256" key="8">
    <source>
        <dbReference type="ARBA" id="ARBA00022723"/>
    </source>
</evidence>
<evidence type="ECO:0000256" key="10">
    <source>
        <dbReference type="ARBA" id="ARBA00022777"/>
    </source>
</evidence>
<evidence type="ECO:0000256" key="1">
    <source>
        <dbReference type="ARBA" id="ARBA00001946"/>
    </source>
</evidence>
<protein>
    <recommendedName>
        <fullName evidence="3">non-specific serine/threonine protein kinase</fullName>
        <ecNumber evidence="3">2.7.11.1</ecNumber>
    </recommendedName>
</protein>
<reference evidence="21" key="1">
    <citation type="submission" date="2020-02" db="EMBL/GenBank/DDBJ databases">
        <title>Bird 10,000 Genomes (B10K) Project - Family phase.</title>
        <authorList>
            <person name="Zhang G."/>
        </authorList>
    </citation>
    <scope>NUCLEOTIDE SEQUENCE</scope>
    <source>
        <strain evidence="21">B10K-DU-030-59</strain>
    </source>
</reference>
<feature type="non-terminal residue" evidence="21">
    <location>
        <position position="153"/>
    </location>
</feature>
<keyword evidence="11" id="KW-0221">Differentiation</keyword>
<evidence type="ECO:0000259" key="20">
    <source>
        <dbReference type="PROSITE" id="PS50011"/>
    </source>
</evidence>
<dbReference type="PROSITE" id="PS50011">
    <property type="entry name" value="PROTEIN_KINASE_DOM"/>
    <property type="match status" value="1"/>
</dbReference>
<sequence length="153" mass="17101">LAKKGYSLGKTLGEGSFGKVKCAYSVQLKHNVAIKIINKTKAAQDFLEKFLPREIQALTRLQHPSIIKTFEIFETSAGKLYIVMELAEKGDLVDYIMSTGAMSEDSARSKFQQLASAIKYCHDMDLAHRDLKCENILLDAHLNVKLADFGFSK</sequence>
<evidence type="ECO:0000256" key="18">
    <source>
        <dbReference type="PROSITE-ProRule" id="PRU10141"/>
    </source>
</evidence>
<keyword evidence="12 18" id="KW-0067">ATP-binding</keyword>
<keyword evidence="5 19" id="KW-0723">Serine/threonine-protein kinase</keyword>
<evidence type="ECO:0000256" key="17">
    <source>
        <dbReference type="ARBA" id="ARBA00048679"/>
    </source>
</evidence>
<keyword evidence="15" id="KW-0744">Spermatogenesis</keyword>
<dbReference type="EMBL" id="WBNH01034118">
    <property type="protein sequence ID" value="NXX87481.1"/>
    <property type="molecule type" value="Genomic_DNA"/>
</dbReference>
<evidence type="ECO:0000256" key="13">
    <source>
        <dbReference type="ARBA" id="ARBA00022842"/>
    </source>
</evidence>
<dbReference type="SUPFAM" id="SSF56112">
    <property type="entry name" value="Protein kinase-like (PK-like)"/>
    <property type="match status" value="1"/>
</dbReference>
<dbReference type="PROSITE" id="PS00108">
    <property type="entry name" value="PROTEIN_KINASE_ST"/>
    <property type="match status" value="1"/>
</dbReference>
<evidence type="ECO:0000313" key="21">
    <source>
        <dbReference type="EMBL" id="NXX87481.1"/>
    </source>
</evidence>
<evidence type="ECO:0000256" key="11">
    <source>
        <dbReference type="ARBA" id="ARBA00022782"/>
    </source>
</evidence>
<dbReference type="PANTHER" id="PTHR24346:SF102">
    <property type="entry name" value="TESTIS-SPECIFIC SERINE_THREONINE-PROTEIN KINASE 1"/>
    <property type="match status" value="1"/>
</dbReference>
<feature type="domain" description="Protein kinase" evidence="20">
    <location>
        <begin position="6"/>
        <end position="153"/>
    </location>
</feature>
<dbReference type="SMART" id="SM00220">
    <property type="entry name" value="S_TKc"/>
    <property type="match status" value="1"/>
</dbReference>
<feature type="non-terminal residue" evidence="21">
    <location>
        <position position="1"/>
    </location>
</feature>
<keyword evidence="14" id="KW-0832">Ubl conjugation</keyword>
<name>A0A852L6B8_UROIN</name>
<dbReference type="FunFam" id="1.10.510.10:FF:000571">
    <property type="entry name" value="Maternal embryonic leucine zipper kinase"/>
    <property type="match status" value="1"/>
</dbReference>
<keyword evidence="6" id="KW-0597">Phosphoprotein</keyword>
<evidence type="ECO:0000256" key="15">
    <source>
        <dbReference type="ARBA" id="ARBA00022871"/>
    </source>
</evidence>
<evidence type="ECO:0000313" key="22">
    <source>
        <dbReference type="Proteomes" id="UP000654395"/>
    </source>
</evidence>
<dbReference type="GO" id="GO:0005524">
    <property type="term" value="F:ATP binding"/>
    <property type="evidence" value="ECO:0007669"/>
    <property type="project" value="UniProtKB-UniRule"/>
</dbReference>
<dbReference type="GO" id="GO:0035556">
    <property type="term" value="P:intracellular signal transduction"/>
    <property type="evidence" value="ECO:0007669"/>
    <property type="project" value="TreeGrafter"/>
</dbReference>
<evidence type="ECO:0000256" key="16">
    <source>
        <dbReference type="ARBA" id="ARBA00047899"/>
    </source>
</evidence>
<dbReference type="EC" id="2.7.11.1" evidence="3"/>
<keyword evidence="8" id="KW-0479">Metal-binding</keyword>
<dbReference type="Proteomes" id="UP000654395">
    <property type="component" value="Unassembled WGS sequence"/>
</dbReference>
<comment type="similarity">
    <text evidence="2">Belongs to the protein kinase superfamily. CAMK Ser/Thr protein kinase family.</text>
</comment>
<dbReference type="FunFam" id="3.30.200.20:FF:000042">
    <property type="entry name" value="Aurora kinase A"/>
    <property type="match status" value="1"/>
</dbReference>
<evidence type="ECO:0000256" key="6">
    <source>
        <dbReference type="ARBA" id="ARBA00022553"/>
    </source>
</evidence>
<comment type="catalytic activity">
    <reaction evidence="16">
        <text>L-threonyl-[protein] + ATP = O-phospho-L-threonyl-[protein] + ADP + H(+)</text>
        <dbReference type="Rhea" id="RHEA:46608"/>
        <dbReference type="Rhea" id="RHEA-COMP:11060"/>
        <dbReference type="Rhea" id="RHEA-COMP:11605"/>
        <dbReference type="ChEBI" id="CHEBI:15378"/>
        <dbReference type="ChEBI" id="CHEBI:30013"/>
        <dbReference type="ChEBI" id="CHEBI:30616"/>
        <dbReference type="ChEBI" id="CHEBI:61977"/>
        <dbReference type="ChEBI" id="CHEBI:456216"/>
        <dbReference type="EC" id="2.7.11.1"/>
    </reaction>
</comment>
<accession>A0A852L6B8</accession>
<dbReference type="GO" id="GO:0000287">
    <property type="term" value="F:magnesium ion binding"/>
    <property type="evidence" value="ECO:0007669"/>
    <property type="project" value="UniProtKB-ARBA"/>
</dbReference>
<dbReference type="PROSITE" id="PS00107">
    <property type="entry name" value="PROTEIN_KINASE_ATP"/>
    <property type="match status" value="1"/>
</dbReference>
<keyword evidence="13" id="KW-0460">Magnesium</keyword>
<gene>
    <name evidence="21" type="primary">Tssk1b</name>
    <name evidence="21" type="ORF">UROIND_R11647</name>
</gene>
<keyword evidence="10 21" id="KW-0418">Kinase</keyword>
<dbReference type="GO" id="GO:0005737">
    <property type="term" value="C:cytoplasm"/>
    <property type="evidence" value="ECO:0007669"/>
    <property type="project" value="TreeGrafter"/>
</dbReference>
<keyword evidence="7" id="KW-0808">Transferase</keyword>
<organism evidence="21 22">
    <name type="scientific">Urocolius indicus</name>
    <name type="common">Red-faced mousebird</name>
    <name type="synonym">Colius indicus</name>
    <dbReference type="NCBI Taxonomy" id="458196"/>
    <lineage>
        <taxon>Eukaryota</taxon>
        <taxon>Metazoa</taxon>
        <taxon>Chordata</taxon>
        <taxon>Craniata</taxon>
        <taxon>Vertebrata</taxon>
        <taxon>Euteleostomi</taxon>
        <taxon>Archelosauria</taxon>
        <taxon>Archosauria</taxon>
        <taxon>Dinosauria</taxon>
        <taxon>Saurischia</taxon>
        <taxon>Theropoda</taxon>
        <taxon>Coelurosauria</taxon>
        <taxon>Aves</taxon>
        <taxon>Neognathae</taxon>
        <taxon>Neoaves</taxon>
        <taxon>Telluraves</taxon>
        <taxon>Coraciimorphae</taxon>
        <taxon>Coliiformes</taxon>
        <taxon>Coliidae</taxon>
        <taxon>Urocolius</taxon>
    </lineage>
</organism>
<evidence type="ECO:0000256" key="4">
    <source>
        <dbReference type="ARBA" id="ARBA00022473"/>
    </source>
</evidence>
<keyword evidence="22" id="KW-1185">Reference proteome</keyword>
<dbReference type="InterPro" id="IPR008271">
    <property type="entry name" value="Ser/Thr_kinase_AS"/>
</dbReference>
<dbReference type="Gene3D" id="1.10.510.10">
    <property type="entry name" value="Transferase(Phosphotransferase) domain 1"/>
    <property type="match status" value="1"/>
</dbReference>
<proteinExistence type="inferred from homology"/>
<evidence type="ECO:0000256" key="7">
    <source>
        <dbReference type="ARBA" id="ARBA00022679"/>
    </source>
</evidence>
<evidence type="ECO:0000256" key="9">
    <source>
        <dbReference type="ARBA" id="ARBA00022741"/>
    </source>
</evidence>
<dbReference type="InterPro" id="IPR000719">
    <property type="entry name" value="Prot_kinase_dom"/>
</dbReference>
<evidence type="ECO:0000256" key="2">
    <source>
        <dbReference type="ARBA" id="ARBA00006692"/>
    </source>
</evidence>
<dbReference type="GO" id="GO:0030154">
    <property type="term" value="P:cell differentiation"/>
    <property type="evidence" value="ECO:0007669"/>
    <property type="project" value="UniProtKB-KW"/>
</dbReference>
<dbReference type="OrthoDB" id="541276at2759"/>
<keyword evidence="9 18" id="KW-0547">Nucleotide-binding</keyword>
<dbReference type="Pfam" id="PF00069">
    <property type="entry name" value="Pkinase"/>
    <property type="match status" value="1"/>
</dbReference>
<evidence type="ECO:0000256" key="5">
    <source>
        <dbReference type="ARBA" id="ARBA00022527"/>
    </source>
</evidence>
<dbReference type="GO" id="GO:0000226">
    <property type="term" value="P:microtubule cytoskeleton organization"/>
    <property type="evidence" value="ECO:0007669"/>
    <property type="project" value="TreeGrafter"/>
</dbReference>
<dbReference type="GO" id="GO:0050321">
    <property type="term" value="F:tau-protein kinase activity"/>
    <property type="evidence" value="ECO:0007669"/>
    <property type="project" value="TreeGrafter"/>
</dbReference>
<feature type="binding site" evidence="18">
    <location>
        <position position="35"/>
    </location>
    <ligand>
        <name>ATP</name>
        <dbReference type="ChEBI" id="CHEBI:30616"/>
    </ligand>
</feature>
<evidence type="ECO:0000256" key="12">
    <source>
        <dbReference type="ARBA" id="ARBA00022840"/>
    </source>
</evidence>
<dbReference type="PANTHER" id="PTHR24346">
    <property type="entry name" value="MAP/MICROTUBULE AFFINITY-REGULATING KINASE"/>
    <property type="match status" value="1"/>
</dbReference>
<comment type="caution">
    <text evidence="21">The sequence shown here is derived from an EMBL/GenBank/DDBJ whole genome shotgun (WGS) entry which is preliminary data.</text>
</comment>
<evidence type="ECO:0000256" key="19">
    <source>
        <dbReference type="RuleBase" id="RU000304"/>
    </source>
</evidence>
<keyword evidence="4" id="KW-0217">Developmental protein</keyword>
<dbReference type="InterPro" id="IPR017441">
    <property type="entry name" value="Protein_kinase_ATP_BS"/>
</dbReference>